<accession>A0A0E0KFW8</accession>
<evidence type="ECO:0000256" key="1">
    <source>
        <dbReference type="SAM" id="MobiDB-lite"/>
    </source>
</evidence>
<dbReference type="Proteomes" id="UP000026962">
    <property type="component" value="Chromosome 3"/>
</dbReference>
<sequence length="97" mass="10581">MDRALICFISFFQVLKNPIDLGEIAVGLEIGGGAASVGRRTPPQPGSCFHRLPLQPQPPSLSHLSKNERGLRVSQKLGDEISDERYDESSLNDTSMS</sequence>
<feature type="region of interest" description="Disordered" evidence="1">
    <location>
        <begin position="37"/>
        <end position="97"/>
    </location>
</feature>
<dbReference type="EnsemblPlants" id="OPUNC03G22600.2">
    <property type="protein sequence ID" value="OPUNC03G22600.2"/>
    <property type="gene ID" value="OPUNC03G22600"/>
</dbReference>
<proteinExistence type="predicted"/>
<reference evidence="2" key="1">
    <citation type="submission" date="2015-04" db="UniProtKB">
        <authorList>
            <consortium name="EnsemblPlants"/>
        </authorList>
    </citation>
    <scope>IDENTIFICATION</scope>
</reference>
<reference evidence="2" key="2">
    <citation type="submission" date="2018-05" db="EMBL/GenBank/DDBJ databases">
        <title>OpunRS2 (Oryza punctata Reference Sequence Version 2).</title>
        <authorList>
            <person name="Zhang J."/>
            <person name="Kudrna D."/>
            <person name="Lee S."/>
            <person name="Talag J."/>
            <person name="Welchert J."/>
            <person name="Wing R.A."/>
        </authorList>
    </citation>
    <scope>NUCLEOTIDE SEQUENCE [LARGE SCALE GENOMIC DNA]</scope>
</reference>
<dbReference type="AlphaFoldDB" id="A0A0E0KFW8"/>
<organism evidence="2">
    <name type="scientific">Oryza punctata</name>
    <name type="common">Red rice</name>
    <dbReference type="NCBI Taxonomy" id="4537"/>
    <lineage>
        <taxon>Eukaryota</taxon>
        <taxon>Viridiplantae</taxon>
        <taxon>Streptophyta</taxon>
        <taxon>Embryophyta</taxon>
        <taxon>Tracheophyta</taxon>
        <taxon>Spermatophyta</taxon>
        <taxon>Magnoliopsida</taxon>
        <taxon>Liliopsida</taxon>
        <taxon>Poales</taxon>
        <taxon>Poaceae</taxon>
        <taxon>BOP clade</taxon>
        <taxon>Oryzoideae</taxon>
        <taxon>Oryzeae</taxon>
        <taxon>Oryzinae</taxon>
        <taxon>Oryza</taxon>
    </lineage>
</organism>
<feature type="compositionally biased region" description="Basic and acidic residues" evidence="1">
    <location>
        <begin position="65"/>
        <end position="88"/>
    </location>
</feature>
<protein>
    <submittedName>
        <fullName evidence="2">Uncharacterized protein</fullName>
    </submittedName>
</protein>
<evidence type="ECO:0000313" key="2">
    <source>
        <dbReference type="EnsemblPlants" id="OPUNC03G22600.2"/>
    </source>
</evidence>
<name>A0A0E0KFW8_ORYPU</name>
<keyword evidence="3" id="KW-1185">Reference proteome</keyword>
<evidence type="ECO:0000313" key="3">
    <source>
        <dbReference type="Proteomes" id="UP000026962"/>
    </source>
</evidence>
<dbReference type="Gramene" id="OPUNC03G22600.2">
    <property type="protein sequence ID" value="OPUNC03G22600.2"/>
    <property type="gene ID" value="OPUNC03G22600"/>
</dbReference>